<dbReference type="Proteomes" id="UP001472677">
    <property type="component" value="Unassembled WGS sequence"/>
</dbReference>
<keyword evidence="1" id="KW-1133">Transmembrane helix</keyword>
<name>A0ABR2DB64_9ROSI</name>
<comment type="caution">
    <text evidence="2">The sequence shown here is derived from an EMBL/GenBank/DDBJ whole genome shotgun (WGS) entry which is preliminary data.</text>
</comment>
<protein>
    <recommendedName>
        <fullName evidence="4">WAT1-related protein</fullName>
    </recommendedName>
</protein>
<proteinExistence type="predicted"/>
<feature type="transmembrane region" description="Helical" evidence="1">
    <location>
        <begin position="86"/>
        <end position="112"/>
    </location>
</feature>
<reference evidence="2 3" key="1">
    <citation type="journal article" date="2024" name="G3 (Bethesda)">
        <title>Genome assembly of Hibiscus sabdariffa L. provides insights into metabolisms of medicinal natural products.</title>
        <authorList>
            <person name="Kim T."/>
        </authorList>
    </citation>
    <scope>NUCLEOTIDE SEQUENCE [LARGE SCALE GENOMIC DNA]</scope>
    <source>
        <strain evidence="2">TK-2024</strain>
        <tissue evidence="2">Old leaves</tissue>
    </source>
</reference>
<keyword evidence="1" id="KW-0472">Membrane</keyword>
<feature type="transmembrane region" description="Helical" evidence="1">
    <location>
        <begin position="35"/>
        <end position="54"/>
    </location>
</feature>
<accession>A0ABR2DB64</accession>
<evidence type="ECO:0000256" key="1">
    <source>
        <dbReference type="SAM" id="Phobius"/>
    </source>
</evidence>
<gene>
    <name evidence="2" type="ORF">V6N12_047227</name>
</gene>
<dbReference type="EMBL" id="JBBPBM010000032">
    <property type="protein sequence ID" value="KAK8533823.1"/>
    <property type="molecule type" value="Genomic_DNA"/>
</dbReference>
<sequence length="180" mass="19778">MFISIHFMIVSQAINAWLNIFYGKSYSMRASMTVLIAYRFLIASIFFTLVAIYFDRGFVGLNTVATTFRFASVSSIPTIAKLGLKITYVLAIIFWGLVGQNTFAASFRFAFASSIPTIAKLGPAITYILAIIFRHIGGLVGQNIFEANFRFASASSIPAIANLGPAITYILAIIFRHVGH</sequence>
<keyword evidence="3" id="KW-1185">Reference proteome</keyword>
<feature type="transmembrane region" description="Helical" evidence="1">
    <location>
        <begin position="6"/>
        <end position="23"/>
    </location>
</feature>
<evidence type="ECO:0000313" key="3">
    <source>
        <dbReference type="Proteomes" id="UP001472677"/>
    </source>
</evidence>
<evidence type="ECO:0008006" key="4">
    <source>
        <dbReference type="Google" id="ProtNLM"/>
    </source>
</evidence>
<feature type="transmembrane region" description="Helical" evidence="1">
    <location>
        <begin position="151"/>
        <end position="175"/>
    </location>
</feature>
<organism evidence="2 3">
    <name type="scientific">Hibiscus sabdariffa</name>
    <name type="common">roselle</name>
    <dbReference type="NCBI Taxonomy" id="183260"/>
    <lineage>
        <taxon>Eukaryota</taxon>
        <taxon>Viridiplantae</taxon>
        <taxon>Streptophyta</taxon>
        <taxon>Embryophyta</taxon>
        <taxon>Tracheophyta</taxon>
        <taxon>Spermatophyta</taxon>
        <taxon>Magnoliopsida</taxon>
        <taxon>eudicotyledons</taxon>
        <taxon>Gunneridae</taxon>
        <taxon>Pentapetalae</taxon>
        <taxon>rosids</taxon>
        <taxon>malvids</taxon>
        <taxon>Malvales</taxon>
        <taxon>Malvaceae</taxon>
        <taxon>Malvoideae</taxon>
        <taxon>Hibiscus</taxon>
    </lineage>
</organism>
<keyword evidence="1" id="KW-0812">Transmembrane</keyword>
<evidence type="ECO:0000313" key="2">
    <source>
        <dbReference type="EMBL" id="KAK8533823.1"/>
    </source>
</evidence>